<evidence type="ECO:0000256" key="2">
    <source>
        <dbReference type="ARBA" id="ARBA00022980"/>
    </source>
</evidence>
<protein>
    <recommendedName>
        <fullName evidence="4">Large ribosomal subunit protein uL23c</fullName>
    </recommendedName>
</protein>
<organism evidence="5">
    <name type="scientific">Selaginella uncinata</name>
    <name type="common">Blue spike-moss</name>
    <name type="synonym">Lycopodium uncinatum</name>
    <dbReference type="NCBI Taxonomy" id="307165"/>
    <lineage>
        <taxon>Eukaryota</taxon>
        <taxon>Viridiplantae</taxon>
        <taxon>Streptophyta</taxon>
        <taxon>Embryophyta</taxon>
        <taxon>Tracheophyta</taxon>
        <taxon>Lycopodiopsida</taxon>
        <taxon>Selaginellales</taxon>
        <taxon>Selaginellaceae</taxon>
        <taxon>Selaginella</taxon>
    </lineage>
</organism>
<keyword evidence="5" id="KW-0150">Chloroplast</keyword>
<dbReference type="InterPro" id="IPR013025">
    <property type="entry name" value="Ribosomal_uL23-like"/>
</dbReference>
<dbReference type="GO" id="GO:0019843">
    <property type="term" value="F:rRNA binding"/>
    <property type="evidence" value="ECO:0007669"/>
    <property type="project" value="UniProtKB-UniRule"/>
</dbReference>
<dbReference type="EMBL" id="KR028160">
    <property type="protein sequence ID" value="AKI29350.1"/>
    <property type="molecule type" value="mRNA"/>
</dbReference>
<keyword evidence="2 4" id="KW-0689">Ribosomal protein</keyword>
<evidence type="ECO:0000256" key="1">
    <source>
        <dbReference type="ARBA" id="ARBA00006700"/>
    </source>
</evidence>
<evidence type="ECO:0000256" key="4">
    <source>
        <dbReference type="HAMAP-Rule" id="MF_01369"/>
    </source>
</evidence>
<dbReference type="HAMAP" id="MF_01369_B">
    <property type="entry name" value="Ribosomal_uL23_B"/>
    <property type="match status" value="1"/>
</dbReference>
<comment type="subcellular location">
    <subcellularLocation>
        <location evidence="4">Plastid</location>
        <location evidence="4">Chloroplast</location>
    </subcellularLocation>
</comment>
<sequence length="99" mass="11319">MGGVENLVFTDKAIRLLERKQYSFNVEPNLSKTEVKRWIERFFRVRIVAINSHRLPAGAARGSAGSVTGRRVRRKRMIITLRLNHSIPLFPGKQNGFVS</sequence>
<proteinExistence type="evidence at transcript level"/>
<dbReference type="InterPro" id="IPR012678">
    <property type="entry name" value="Ribosomal_uL23/eL15/eS24_sf"/>
</dbReference>
<name>A0A0G2UFI0_SELUN</name>
<dbReference type="GO" id="GO:0006412">
    <property type="term" value="P:translation"/>
    <property type="evidence" value="ECO:0007669"/>
    <property type="project" value="UniProtKB-UniRule"/>
</dbReference>
<comment type="similarity">
    <text evidence="1 4">Belongs to the universal ribosomal protein uL23 family.</text>
</comment>
<reference evidence="5" key="2">
    <citation type="submission" date="2015-03" db="EMBL/GenBank/DDBJ databases">
        <authorList>
            <person name="Oldenkott B."/>
            <person name="Yamaguchi K."/>
            <person name="Tsuji-Tsukinoki S."/>
            <person name="Knie N."/>
            <person name="Knoop V."/>
        </authorList>
    </citation>
    <scope>NUCLEOTIDE SEQUENCE</scope>
</reference>
<evidence type="ECO:0000256" key="3">
    <source>
        <dbReference type="ARBA" id="ARBA00023274"/>
    </source>
</evidence>
<keyword evidence="4" id="KW-0699">rRNA-binding</keyword>
<keyword evidence="3 4" id="KW-0687">Ribonucleoprotein</keyword>
<dbReference type="Gene3D" id="3.30.70.330">
    <property type="match status" value="1"/>
</dbReference>
<dbReference type="GO" id="GO:0005840">
    <property type="term" value="C:ribosome"/>
    <property type="evidence" value="ECO:0007669"/>
    <property type="project" value="UniProtKB-KW"/>
</dbReference>
<dbReference type="GO" id="GO:1990904">
    <property type="term" value="C:ribonucleoprotein complex"/>
    <property type="evidence" value="ECO:0007669"/>
    <property type="project" value="UniProtKB-KW"/>
</dbReference>
<gene>
    <name evidence="4 5" type="primary">rpl23</name>
</gene>
<dbReference type="AlphaFoldDB" id="A0A0G2UFI0"/>
<geneLocation type="chloroplast" evidence="5"/>
<comment type="function">
    <text evidence="4">Binds to 23S rRNA.</text>
</comment>
<dbReference type="GO" id="GO:0003735">
    <property type="term" value="F:structural constituent of ribosome"/>
    <property type="evidence" value="ECO:0007669"/>
    <property type="project" value="InterPro"/>
</dbReference>
<keyword evidence="5" id="KW-0934">Plastid</keyword>
<comment type="subunit">
    <text evidence="4">Part of the 50S ribosomal subunit.</text>
</comment>
<dbReference type="InterPro" id="IPR012677">
    <property type="entry name" value="Nucleotide-bd_a/b_plait_sf"/>
</dbReference>
<dbReference type="Pfam" id="PF00276">
    <property type="entry name" value="Ribosomal_L23"/>
    <property type="match status" value="1"/>
</dbReference>
<reference evidence="5" key="1">
    <citation type="journal article" date="2014" name="RNA">
        <title>Chloroplast RNA editing going extreme: more than 3400 events of C-to-U editing in the chloroplast transcriptome of the lycophyte Selaginella uncinata.</title>
        <authorList>
            <person name="Oldenkott B."/>
            <person name="Yamaguchi K."/>
            <person name="Tsuji-Tsukinoki S."/>
            <person name="Knie N."/>
            <person name="Knoop V."/>
        </authorList>
    </citation>
    <scope>NUCLEOTIDE SEQUENCE</scope>
</reference>
<dbReference type="GO" id="GO:0009507">
    <property type="term" value="C:chloroplast"/>
    <property type="evidence" value="ECO:0007669"/>
    <property type="project" value="UniProtKB-SubCell"/>
</dbReference>
<accession>A0A0G2UFI0</accession>
<evidence type="ECO:0000313" key="5">
    <source>
        <dbReference type="EMBL" id="AKI29350.1"/>
    </source>
</evidence>
<dbReference type="SUPFAM" id="SSF54189">
    <property type="entry name" value="Ribosomal proteins S24e, L23 and L15e"/>
    <property type="match status" value="1"/>
</dbReference>
<keyword evidence="4" id="KW-0694">RNA-binding</keyword>